<comment type="similarity">
    <text evidence="3">Belongs to the glycosyl hydrolase 13 family. GlgB subfamily.</text>
</comment>
<dbReference type="EMBL" id="UOGF01000077">
    <property type="protein sequence ID" value="VAX31604.1"/>
    <property type="molecule type" value="Genomic_DNA"/>
</dbReference>
<dbReference type="SMART" id="SM00642">
    <property type="entry name" value="Aamy"/>
    <property type="match status" value="1"/>
</dbReference>
<dbReference type="NCBIfam" id="NF003811">
    <property type="entry name" value="PRK05402.1"/>
    <property type="match status" value="1"/>
</dbReference>
<dbReference type="NCBIfam" id="NF008967">
    <property type="entry name" value="PRK12313.1"/>
    <property type="match status" value="1"/>
</dbReference>
<evidence type="ECO:0000256" key="8">
    <source>
        <dbReference type="ARBA" id="ARBA00023056"/>
    </source>
</evidence>
<dbReference type="GO" id="GO:0003844">
    <property type="term" value="F:1,4-alpha-glucan branching enzyme activity"/>
    <property type="evidence" value="ECO:0007669"/>
    <property type="project" value="UniProtKB-EC"/>
</dbReference>
<dbReference type="HAMAP" id="MF_00685">
    <property type="entry name" value="GlgB"/>
    <property type="match status" value="1"/>
</dbReference>
<dbReference type="PANTHER" id="PTHR43651">
    <property type="entry name" value="1,4-ALPHA-GLUCAN-BRANCHING ENZYME"/>
    <property type="match status" value="1"/>
</dbReference>
<dbReference type="UniPathway" id="UPA00164"/>
<dbReference type="Gene3D" id="3.20.20.80">
    <property type="entry name" value="Glycosidases"/>
    <property type="match status" value="1"/>
</dbReference>
<dbReference type="PANTHER" id="PTHR43651:SF3">
    <property type="entry name" value="1,4-ALPHA-GLUCAN-BRANCHING ENZYME"/>
    <property type="match status" value="1"/>
</dbReference>
<dbReference type="SUPFAM" id="SSF51011">
    <property type="entry name" value="Glycosyl hydrolase domain"/>
    <property type="match status" value="1"/>
</dbReference>
<keyword evidence="7 11" id="KW-0808">Transferase</keyword>
<evidence type="ECO:0000256" key="6">
    <source>
        <dbReference type="ARBA" id="ARBA00022676"/>
    </source>
</evidence>
<dbReference type="FunFam" id="2.60.40.1180:FF:000002">
    <property type="entry name" value="1,4-alpha-glucan branching enzyme GlgB"/>
    <property type="match status" value="1"/>
</dbReference>
<dbReference type="GO" id="GO:0004553">
    <property type="term" value="F:hydrolase activity, hydrolyzing O-glycosyl compounds"/>
    <property type="evidence" value="ECO:0007669"/>
    <property type="project" value="InterPro"/>
</dbReference>
<dbReference type="InterPro" id="IPR013780">
    <property type="entry name" value="Glyco_hydro_b"/>
</dbReference>
<dbReference type="InterPro" id="IPR006048">
    <property type="entry name" value="A-amylase/branching_C"/>
</dbReference>
<evidence type="ECO:0000256" key="4">
    <source>
        <dbReference type="ARBA" id="ARBA00012541"/>
    </source>
</evidence>
<dbReference type="SUPFAM" id="SSF81296">
    <property type="entry name" value="E set domains"/>
    <property type="match status" value="1"/>
</dbReference>
<dbReference type="Pfam" id="PF02806">
    <property type="entry name" value="Alpha-amylase_C"/>
    <property type="match status" value="1"/>
</dbReference>
<reference evidence="11" key="1">
    <citation type="submission" date="2018-06" db="EMBL/GenBank/DDBJ databases">
        <authorList>
            <person name="Zhirakovskaya E."/>
        </authorList>
    </citation>
    <scope>NUCLEOTIDE SEQUENCE</scope>
</reference>
<accession>A0A3B1D640</accession>
<dbReference type="GO" id="GO:0005978">
    <property type="term" value="P:glycogen biosynthetic process"/>
    <property type="evidence" value="ECO:0007669"/>
    <property type="project" value="UniProtKB-UniPathway"/>
</dbReference>
<dbReference type="NCBIfam" id="TIGR01515">
    <property type="entry name" value="branching_enzym"/>
    <property type="match status" value="1"/>
</dbReference>
<protein>
    <recommendedName>
        <fullName evidence="4">1,4-alpha-glucan branching enzyme</fullName>
        <ecNumber evidence="4">2.4.1.18</ecNumber>
    </recommendedName>
</protein>
<evidence type="ECO:0000256" key="1">
    <source>
        <dbReference type="ARBA" id="ARBA00000826"/>
    </source>
</evidence>
<dbReference type="GO" id="GO:0043169">
    <property type="term" value="F:cation binding"/>
    <property type="evidence" value="ECO:0007669"/>
    <property type="project" value="InterPro"/>
</dbReference>
<dbReference type="InterPro" id="IPR013783">
    <property type="entry name" value="Ig-like_fold"/>
</dbReference>
<feature type="domain" description="Glycosyl hydrolase family 13 catalytic" evidence="10">
    <location>
        <begin position="160"/>
        <end position="513"/>
    </location>
</feature>
<dbReference type="InterPro" id="IPR006047">
    <property type="entry name" value="GH13_cat_dom"/>
</dbReference>
<dbReference type="InterPro" id="IPR044143">
    <property type="entry name" value="GlgB_N_E_set_prok"/>
</dbReference>
<evidence type="ECO:0000256" key="2">
    <source>
        <dbReference type="ARBA" id="ARBA00004964"/>
    </source>
</evidence>
<dbReference type="Pfam" id="PF02922">
    <property type="entry name" value="CBM_48"/>
    <property type="match status" value="1"/>
</dbReference>
<dbReference type="CDD" id="cd02855">
    <property type="entry name" value="E_set_GBE_prok_N"/>
    <property type="match status" value="1"/>
</dbReference>
<keyword evidence="9" id="KW-0119">Carbohydrate metabolism</keyword>
<evidence type="ECO:0000313" key="11">
    <source>
        <dbReference type="EMBL" id="VAX31604.1"/>
    </source>
</evidence>
<name>A0A3B1D640_9ZZZZ</name>
<dbReference type="EC" id="2.4.1.18" evidence="4"/>
<organism evidence="11">
    <name type="scientific">hydrothermal vent metagenome</name>
    <dbReference type="NCBI Taxonomy" id="652676"/>
    <lineage>
        <taxon>unclassified sequences</taxon>
        <taxon>metagenomes</taxon>
        <taxon>ecological metagenomes</taxon>
    </lineage>
</organism>
<dbReference type="InterPro" id="IPR014756">
    <property type="entry name" value="Ig_E-set"/>
</dbReference>
<comment type="pathway">
    <text evidence="2">Glycan biosynthesis; glycogen biosynthesis.</text>
</comment>
<dbReference type="InterPro" id="IPR037439">
    <property type="entry name" value="Branching_enzy"/>
</dbReference>
<evidence type="ECO:0000259" key="10">
    <source>
        <dbReference type="SMART" id="SM00642"/>
    </source>
</evidence>
<dbReference type="GO" id="GO:0005829">
    <property type="term" value="C:cytosol"/>
    <property type="evidence" value="ECO:0007669"/>
    <property type="project" value="TreeGrafter"/>
</dbReference>
<proteinExistence type="inferred from homology"/>
<gene>
    <name evidence="11" type="ORF">MNBD_NITROSPIRAE01-1964</name>
</gene>
<keyword evidence="6 11" id="KW-0328">Glycosyltransferase</keyword>
<dbReference type="InterPro" id="IPR017853">
    <property type="entry name" value="GH"/>
</dbReference>
<evidence type="ECO:0000256" key="7">
    <source>
        <dbReference type="ARBA" id="ARBA00022679"/>
    </source>
</evidence>
<dbReference type="InterPro" id="IPR006407">
    <property type="entry name" value="GlgB"/>
</dbReference>
<dbReference type="PIRSF" id="PIRSF000463">
    <property type="entry name" value="GlgB"/>
    <property type="match status" value="1"/>
</dbReference>
<dbReference type="Gene3D" id="2.60.40.1180">
    <property type="entry name" value="Golgi alpha-mannosidase II"/>
    <property type="match status" value="1"/>
</dbReference>
<evidence type="ECO:0000256" key="3">
    <source>
        <dbReference type="ARBA" id="ARBA00009000"/>
    </source>
</evidence>
<keyword evidence="5" id="KW-0321">Glycogen metabolism</keyword>
<keyword evidence="8" id="KW-0320">Glycogen biosynthesis</keyword>
<dbReference type="InterPro" id="IPR004193">
    <property type="entry name" value="Glyco_hydro_13_N"/>
</dbReference>
<dbReference type="FunFam" id="3.20.20.80:FF:000003">
    <property type="entry name" value="1,4-alpha-glucan branching enzyme GlgB"/>
    <property type="match status" value="1"/>
</dbReference>
<dbReference type="AlphaFoldDB" id="A0A3B1D640"/>
<dbReference type="SUPFAM" id="SSF51445">
    <property type="entry name" value="(Trans)glycosidases"/>
    <property type="match status" value="1"/>
</dbReference>
<evidence type="ECO:0000256" key="5">
    <source>
        <dbReference type="ARBA" id="ARBA00022600"/>
    </source>
</evidence>
<dbReference type="Pfam" id="PF00128">
    <property type="entry name" value="Alpha-amylase"/>
    <property type="match status" value="1"/>
</dbReference>
<dbReference type="Gene3D" id="2.60.40.10">
    <property type="entry name" value="Immunoglobulins"/>
    <property type="match status" value="1"/>
</dbReference>
<dbReference type="CDD" id="cd11322">
    <property type="entry name" value="AmyAc_Glg_BE"/>
    <property type="match status" value="1"/>
</dbReference>
<sequence length="642" mass="73898">MGNSLEKHSEHHLSESDITAFHQGTHARLYEKMGARCVRRGGHLGTLFRVWAPGACAVSVIGDFNGWMADVHPLVLRKDYSAIWEGFFPDVTAESLYKYHIRSKYHDRPLEKGDPFAFSWEEPPKTAAIATHLDYDWNDESWMGKRAKHNALDAPMSIYELHLGSWKRKPQEGNRFLTYRELAETLVPYLLEMGFTHVEFLPLMEHPFYGSWGYQVTGYFAPSRRFGSPQDLMFLIDILHQNDIAVILDWVPAHFPNDKHGLAEFDGAPLFEYADPQKGFHPDWNTCIFDFGRHEVQSFLMSSACFWLDKYHLDGLRIDAVASMLYLDYSRKAGEWTPNQYGGRENLEALALIKKLNETIYLNFPDVQVIAEESTAWPMVSRPTYLGGLGFGMKWKMGWMHDTLSYLGKDAIYRKFEHYQLTFSIDYAFSENFVLPLSHDEVVHGKGALIDRMPGNDWEQFAQLRLLYGYMYGHPGKKLLFMGCEFAQRREWDHESSLDWHLLEYSAHRGIQRWVKDLNHLYRSEAALHQQDFSAAGFEWIDCADRNQSVLAFLRKSHVSSDVFVFICHFTPELRHDYRIGVPFSGSWQEVLNSDSAYYGGSGAGNLGCVEAEPVRTHGLSDSIVLTLPPFSVLVLRRGPLR</sequence>
<comment type="catalytic activity">
    <reaction evidence="1">
        <text>Transfers a segment of a (1-&gt;4)-alpha-D-glucan chain to a primary hydroxy group in a similar glucan chain.</text>
        <dbReference type="EC" id="2.4.1.18"/>
    </reaction>
</comment>
<evidence type="ECO:0000256" key="9">
    <source>
        <dbReference type="ARBA" id="ARBA00023277"/>
    </source>
</evidence>